<proteinExistence type="predicted"/>
<sequence length="80" mass="9184">MKAMEKLKNIMQRLQLAGTILFNRKDVKDMALVLLFVDGILGGRRKFNQVPPFLKNGVRAELERRGFLINEKGELVEKKA</sequence>
<protein>
    <submittedName>
        <fullName evidence="1">Uncharacterized protein</fullName>
    </submittedName>
</protein>
<name>A0A8S5LAD4_9CAUD</name>
<reference evidence="1" key="1">
    <citation type="journal article" date="2021" name="Proc. Natl. Acad. Sci. U.S.A.">
        <title>A Catalog of Tens of Thousands of Viruses from Human Metagenomes Reveals Hidden Associations with Chronic Diseases.</title>
        <authorList>
            <person name="Tisza M.J."/>
            <person name="Buck C.B."/>
        </authorList>
    </citation>
    <scope>NUCLEOTIDE SEQUENCE</scope>
    <source>
        <strain evidence="1">CtFNZ2</strain>
    </source>
</reference>
<evidence type="ECO:0000313" key="1">
    <source>
        <dbReference type="EMBL" id="DAD66846.1"/>
    </source>
</evidence>
<organism evidence="1">
    <name type="scientific">Siphoviridae sp. ctFNZ2</name>
    <dbReference type="NCBI Taxonomy" id="2823572"/>
    <lineage>
        <taxon>Viruses</taxon>
        <taxon>Duplodnaviria</taxon>
        <taxon>Heunggongvirae</taxon>
        <taxon>Uroviricota</taxon>
        <taxon>Caudoviricetes</taxon>
    </lineage>
</organism>
<accession>A0A8S5LAD4</accession>
<dbReference type="EMBL" id="BK014663">
    <property type="protein sequence ID" value="DAD66846.1"/>
    <property type="molecule type" value="Genomic_DNA"/>
</dbReference>